<dbReference type="EMBL" id="AAYA01000007">
    <property type="protein sequence ID" value="EBA08004.1"/>
    <property type="molecule type" value="Genomic_DNA"/>
</dbReference>
<protein>
    <submittedName>
        <fullName evidence="3">ABC transporter ATP-binding protein</fullName>
    </submittedName>
</protein>
<dbReference type="SUPFAM" id="SSF52540">
    <property type="entry name" value="P-loop containing nucleoside triphosphate hydrolases"/>
    <property type="match status" value="1"/>
</dbReference>
<keyword evidence="3" id="KW-0547">Nucleotide-binding</keyword>
<dbReference type="InterPro" id="IPR027417">
    <property type="entry name" value="P-loop_NTPase"/>
</dbReference>
<dbReference type="eggNOG" id="COG1132">
    <property type="taxonomic scope" value="Bacteria"/>
</dbReference>
<dbReference type="Gene3D" id="3.40.50.300">
    <property type="entry name" value="P-loop containing nucleotide triphosphate hydrolases"/>
    <property type="match status" value="1"/>
</dbReference>
<sequence>MASPSQASRRPERIQDNDSFVVVTGISDATQADGTDLVHVVTLSGATAVAQDFAFALSDITTTAADYGTTTFSDGVTLNGSTLTIPIGASSFNVTVSGADDLLDEATSALDTRTERAMSQALDGLSKVRTTITIKHRLSTIREADLVVVMQRGRVVANGKHAALAAQGGVYAGLLAGA</sequence>
<dbReference type="PANTHER" id="PTHR43394:SF11">
    <property type="entry name" value="ATP-BINDING CASSETTE TRANSPORTER"/>
    <property type="match status" value="1"/>
</dbReference>
<dbReference type="GO" id="GO:0005524">
    <property type="term" value="F:ATP binding"/>
    <property type="evidence" value="ECO:0007669"/>
    <property type="project" value="UniProtKB-KW"/>
</dbReference>
<comment type="caution">
    <text evidence="3">The sequence shown here is derived from an EMBL/GenBank/DDBJ whole genome shotgun (WGS) entry which is preliminary data.</text>
</comment>
<dbReference type="InterPro" id="IPR039421">
    <property type="entry name" value="Type_1_exporter"/>
</dbReference>
<keyword evidence="3" id="KW-0067">ATP-binding</keyword>
<reference evidence="3 4" key="1">
    <citation type="submission" date="2006-06" db="EMBL/GenBank/DDBJ databases">
        <authorList>
            <person name="Moran M.A."/>
            <person name="Ferriera S."/>
            <person name="Johnson J."/>
            <person name="Kravitz S."/>
            <person name="Beeson K."/>
            <person name="Sutton G."/>
            <person name="Rogers Y.-H."/>
            <person name="Friedman R."/>
            <person name="Frazier M."/>
            <person name="Venter J.C."/>
        </authorList>
    </citation>
    <scope>NUCLEOTIDE SEQUENCE [LARGE SCALE GENOMIC DNA]</scope>
    <source>
        <strain evidence="3 4">E-37</strain>
    </source>
</reference>
<gene>
    <name evidence="3" type="ORF">SSE37_02085</name>
</gene>
<dbReference type="GO" id="GO:0015421">
    <property type="term" value="F:ABC-type oligopeptide transporter activity"/>
    <property type="evidence" value="ECO:0007669"/>
    <property type="project" value="TreeGrafter"/>
</dbReference>
<keyword evidence="2" id="KW-0677">Repeat</keyword>
<keyword evidence="1" id="KW-0813">Transport</keyword>
<evidence type="ECO:0000313" key="3">
    <source>
        <dbReference type="EMBL" id="EBA08004.1"/>
    </source>
</evidence>
<dbReference type="PANTHER" id="PTHR43394">
    <property type="entry name" value="ATP-DEPENDENT PERMEASE MDL1, MITOCHONDRIAL"/>
    <property type="match status" value="1"/>
</dbReference>
<evidence type="ECO:0000313" key="4">
    <source>
        <dbReference type="Proteomes" id="UP000005713"/>
    </source>
</evidence>
<name>A3K4V5_SAGS3</name>
<evidence type="ECO:0000256" key="2">
    <source>
        <dbReference type="ARBA" id="ARBA00022737"/>
    </source>
</evidence>
<dbReference type="RefSeq" id="WP_005859831.1">
    <property type="nucleotide sequence ID" value="NZ_AAYA01000007.1"/>
</dbReference>
<dbReference type="AlphaFoldDB" id="A3K4V5"/>
<evidence type="ECO:0000256" key="1">
    <source>
        <dbReference type="ARBA" id="ARBA00022448"/>
    </source>
</evidence>
<proteinExistence type="predicted"/>
<organism evidence="3 4">
    <name type="scientific">Sagittula stellata (strain ATCC 700073 / DSM 11524 / E-37)</name>
    <dbReference type="NCBI Taxonomy" id="388399"/>
    <lineage>
        <taxon>Bacteria</taxon>
        <taxon>Pseudomonadati</taxon>
        <taxon>Pseudomonadota</taxon>
        <taxon>Alphaproteobacteria</taxon>
        <taxon>Rhodobacterales</taxon>
        <taxon>Roseobacteraceae</taxon>
        <taxon>Sagittula</taxon>
    </lineage>
</organism>
<keyword evidence="4" id="KW-1185">Reference proteome</keyword>
<accession>A3K4V5</accession>
<dbReference type="GO" id="GO:0090374">
    <property type="term" value="P:oligopeptide export from mitochondrion"/>
    <property type="evidence" value="ECO:0007669"/>
    <property type="project" value="TreeGrafter"/>
</dbReference>
<dbReference type="Proteomes" id="UP000005713">
    <property type="component" value="Unassembled WGS sequence"/>
</dbReference>